<dbReference type="InterPro" id="IPR045851">
    <property type="entry name" value="AMP-bd_C_sf"/>
</dbReference>
<dbReference type="Proteomes" id="UP000038045">
    <property type="component" value="Unplaced"/>
</dbReference>
<evidence type="ECO:0000256" key="1">
    <source>
        <dbReference type="ARBA" id="ARBA00006432"/>
    </source>
</evidence>
<feature type="transmembrane region" description="Helical" evidence="8">
    <location>
        <begin position="23"/>
        <end position="47"/>
    </location>
</feature>
<reference evidence="11" key="1">
    <citation type="submission" date="2017-02" db="UniProtKB">
        <authorList>
            <consortium name="WormBaseParasite"/>
        </authorList>
    </citation>
    <scope>IDENTIFICATION</scope>
</reference>
<keyword evidence="8" id="KW-0472">Membrane</keyword>
<dbReference type="GO" id="GO:0005783">
    <property type="term" value="C:endoplasmic reticulum"/>
    <property type="evidence" value="ECO:0007669"/>
    <property type="project" value="TreeGrafter"/>
</dbReference>
<evidence type="ECO:0000256" key="6">
    <source>
        <dbReference type="ARBA" id="ARBA00024484"/>
    </source>
</evidence>
<dbReference type="SUPFAM" id="SSF56801">
    <property type="entry name" value="Acetyl-CoA synthetase-like"/>
    <property type="match status" value="1"/>
</dbReference>
<dbReference type="InterPro" id="IPR042099">
    <property type="entry name" value="ANL_N_sf"/>
</dbReference>
<comment type="catalytic activity">
    <reaction evidence="6">
        <text>a long-chain fatty acid + ATP + CoA = a long-chain fatty acyl-CoA + AMP + diphosphate</text>
        <dbReference type="Rhea" id="RHEA:15421"/>
        <dbReference type="ChEBI" id="CHEBI:30616"/>
        <dbReference type="ChEBI" id="CHEBI:33019"/>
        <dbReference type="ChEBI" id="CHEBI:57287"/>
        <dbReference type="ChEBI" id="CHEBI:57560"/>
        <dbReference type="ChEBI" id="CHEBI:83139"/>
        <dbReference type="ChEBI" id="CHEBI:456215"/>
        <dbReference type="EC" id="6.2.1.3"/>
    </reaction>
    <physiologicalReaction direction="left-to-right" evidence="6">
        <dbReference type="Rhea" id="RHEA:15422"/>
    </physiologicalReaction>
</comment>
<dbReference type="GO" id="GO:0035336">
    <property type="term" value="P:long-chain fatty-acyl-CoA metabolic process"/>
    <property type="evidence" value="ECO:0007669"/>
    <property type="project" value="TreeGrafter"/>
</dbReference>
<evidence type="ECO:0000256" key="5">
    <source>
        <dbReference type="ARBA" id="ARBA00022840"/>
    </source>
</evidence>
<keyword evidence="2" id="KW-0436">Ligase</keyword>
<evidence type="ECO:0000256" key="7">
    <source>
        <dbReference type="ARBA" id="ARBA00026121"/>
    </source>
</evidence>
<keyword evidence="4" id="KW-0443">Lipid metabolism</keyword>
<dbReference type="PROSITE" id="PS00455">
    <property type="entry name" value="AMP_BINDING"/>
    <property type="match status" value="1"/>
</dbReference>
<dbReference type="GO" id="GO:0030182">
    <property type="term" value="P:neuron differentiation"/>
    <property type="evidence" value="ECO:0007669"/>
    <property type="project" value="TreeGrafter"/>
</dbReference>
<dbReference type="PANTHER" id="PTHR43272:SF83">
    <property type="entry name" value="ACYL-COA SYNTHETASE LONG-CHAIN, ISOFORM J"/>
    <property type="match status" value="1"/>
</dbReference>
<evidence type="ECO:0000256" key="8">
    <source>
        <dbReference type="SAM" id="Phobius"/>
    </source>
</evidence>
<dbReference type="GO" id="GO:0005811">
    <property type="term" value="C:lipid droplet"/>
    <property type="evidence" value="ECO:0007669"/>
    <property type="project" value="TreeGrafter"/>
</dbReference>
<sequence>MTSSKKGDIQRIEKLLSQQERPFYLNIVSGIFKLFFLIYDIISYVPFKIFNDPKAKLRLSVRRKGVRLDTSDPYSPYRHVESVNKLRSILVDGCYTLDQMFANSVKIYGPLPCMGTREILTKEQVKQDDGRYFQKCELGFYKWLNFTTVGNYVSNVSCALNLLGLKKGTLVIIFAETRAEWMITAQACFRNGLPIVTVYSTLGEDAVAYAIKESEGVCLFTSANLMEMIDKISDKIKNIKHTIYFEDRFALPSEDQKASEAIERLNSKMTTCMSFDSFMATGEGDGSSVSNITSPDDLCLIMYTSGSTGNPKGVMLSHRNIIASITGANYVTNVTCNDCYIAYLPLSHVLELAVEICLTSVGCRIGYSSPTTLFDRAPKIKPGTKGDISVLRPNLMAAVPAIMDRIFKAVTEEVSSKPALFREFFRLCYERRRARYLDGYASAFMNKLVFGKIKKILGGKLRVILSGGAPLAPETQRFMNICFCCPVIQGYGLTETCGGATIGDVHDLSTGYVGPPLICSEIYLRPWDEAGYTPKNIPPTGEICIHGDNVSMGYFKNPEKTAEDFIIINGKRYFCTGDIGEVRSDGAFKIIDRKKDLIKLQHGEYISLGKIESIIVTNKYVDQVCVFANSLSDYCVALIVPNEKNLTAFSKQLDVKTDNWKEICQNNLVISGLLKELTNFLKGKLSRVETPKKIFICDEVWTPASGLLTEALKLKRKVIENQFKSTLASLYKN</sequence>
<dbReference type="GO" id="GO:0004467">
    <property type="term" value="F:long-chain fatty acid-CoA ligase activity"/>
    <property type="evidence" value="ECO:0007669"/>
    <property type="project" value="UniProtKB-EC"/>
</dbReference>
<protein>
    <recommendedName>
        <fullName evidence="7">long-chain-fatty-acid--CoA ligase</fullName>
        <ecNumber evidence="7">6.2.1.3</ecNumber>
    </recommendedName>
</protein>
<dbReference type="EC" id="6.2.1.3" evidence="7"/>
<proteinExistence type="inferred from homology"/>
<dbReference type="GO" id="GO:0005524">
    <property type="term" value="F:ATP binding"/>
    <property type="evidence" value="ECO:0007669"/>
    <property type="project" value="UniProtKB-KW"/>
</dbReference>
<dbReference type="Pfam" id="PF00501">
    <property type="entry name" value="AMP-binding"/>
    <property type="match status" value="1"/>
</dbReference>
<dbReference type="Gene3D" id="3.30.300.30">
    <property type="match status" value="1"/>
</dbReference>
<comment type="similarity">
    <text evidence="1">Belongs to the ATP-dependent AMP-binding enzyme family.</text>
</comment>
<dbReference type="AlphaFoldDB" id="A0A0N4ZFQ8"/>
<dbReference type="PANTHER" id="PTHR43272">
    <property type="entry name" value="LONG-CHAIN-FATTY-ACID--COA LIGASE"/>
    <property type="match status" value="1"/>
</dbReference>
<dbReference type="STRING" id="131310.A0A0N4ZFQ8"/>
<keyword evidence="3" id="KW-0547">Nucleotide-binding</keyword>
<evidence type="ECO:0000256" key="3">
    <source>
        <dbReference type="ARBA" id="ARBA00022741"/>
    </source>
</evidence>
<feature type="domain" description="AMP-dependent synthetase/ligase" evidence="9">
    <location>
        <begin position="136"/>
        <end position="555"/>
    </location>
</feature>
<organism evidence="10 11">
    <name type="scientific">Parastrongyloides trichosuri</name>
    <name type="common">Possum-specific nematode worm</name>
    <dbReference type="NCBI Taxonomy" id="131310"/>
    <lineage>
        <taxon>Eukaryota</taxon>
        <taxon>Metazoa</taxon>
        <taxon>Ecdysozoa</taxon>
        <taxon>Nematoda</taxon>
        <taxon>Chromadorea</taxon>
        <taxon>Rhabditida</taxon>
        <taxon>Tylenchina</taxon>
        <taxon>Panagrolaimomorpha</taxon>
        <taxon>Strongyloidoidea</taxon>
        <taxon>Strongyloididae</taxon>
        <taxon>Parastrongyloides</taxon>
    </lineage>
</organism>
<dbReference type="InterPro" id="IPR000873">
    <property type="entry name" value="AMP-dep_synth/lig_dom"/>
</dbReference>
<accession>A0A0N4ZFQ8</accession>
<evidence type="ECO:0000256" key="2">
    <source>
        <dbReference type="ARBA" id="ARBA00022598"/>
    </source>
</evidence>
<dbReference type="InterPro" id="IPR020845">
    <property type="entry name" value="AMP-binding_CS"/>
</dbReference>
<evidence type="ECO:0000313" key="11">
    <source>
        <dbReference type="WBParaSite" id="PTRK_0000658700.1"/>
    </source>
</evidence>
<evidence type="ECO:0000259" key="9">
    <source>
        <dbReference type="Pfam" id="PF00501"/>
    </source>
</evidence>
<keyword evidence="4" id="KW-0276">Fatty acid metabolism</keyword>
<dbReference type="Gene3D" id="3.40.50.12780">
    <property type="entry name" value="N-terminal domain of ligase-like"/>
    <property type="match status" value="1"/>
</dbReference>
<keyword evidence="5" id="KW-0067">ATP-binding</keyword>
<dbReference type="GO" id="GO:0005886">
    <property type="term" value="C:plasma membrane"/>
    <property type="evidence" value="ECO:0007669"/>
    <property type="project" value="TreeGrafter"/>
</dbReference>
<evidence type="ECO:0000256" key="4">
    <source>
        <dbReference type="ARBA" id="ARBA00022832"/>
    </source>
</evidence>
<keyword evidence="10" id="KW-1185">Reference proteome</keyword>
<keyword evidence="8" id="KW-1133">Transmembrane helix</keyword>
<name>A0A0N4ZFQ8_PARTI</name>
<evidence type="ECO:0000313" key="10">
    <source>
        <dbReference type="Proteomes" id="UP000038045"/>
    </source>
</evidence>
<keyword evidence="8" id="KW-0812">Transmembrane</keyword>
<dbReference type="WBParaSite" id="PTRK_0000658700.1">
    <property type="protein sequence ID" value="PTRK_0000658700.1"/>
    <property type="gene ID" value="PTRK_0000658700"/>
</dbReference>